<dbReference type="EMBL" id="CP022530">
    <property type="protein sequence ID" value="ASP38805.1"/>
    <property type="molecule type" value="Genomic_DNA"/>
</dbReference>
<keyword evidence="3" id="KW-0249">Electron transport</keyword>
<dbReference type="KEGG" id="bsan:CHH28_08980"/>
<sequence>MRLQSVSLDDKYTRNDGPVYMTGIQALVRLPMLQAARDKAAGLNTAGYISGYRGSPLGGLDGALWSAQKFLKNHNVRFQPAINEDMGATAVWGSQQANMYDDAKYDGVYAMWYGKGPGVDRSMDVFKHANAAGTSKHGGVLLVAGDDHASKSSTLPHQSEHMMIGASIPVLNPAGVQEVLDYGIYGWELSRYSGCWVCLKAITEVMDSSQVVDVEQSRIQINMPSDFELPADGVHIRWPDSPQAQEERLNRYKIYSAIAFARANGLNKIVVDSKEPKLGIITTGKSYLDVRQALADLGIDDQLACDIGIRVFKVGMSWPLDPVLTHEFAKGLEEVLVVEEKRSILEDQLTGQLYNWPVEERPRVVGEFDEQRNVLLPNTTELTPAMIARVIADRIKQFYTSDVVQERLEFLNKKEEALAKPRTGIDRVPHYCSGCPHNSSTKVPEGSRALGGIGCHYMVNWMDRSTSTFTQMGGEGVTWVGQAPFVGDKHVFQNLGDGTYFHSGSLAIRQAIASGANITYKILYNDAVAMTGGQPLDGTMSVMQLTHQLYGEGVKHIYLVSDDLSKYTNKYEFADGTKFFDRKEMEFVQKTMRELPGVSVLIYEQTCAAEKRRRRKRGKMPDPQKRVIINQDVCEGCGDCSVQSNCLSVVPKETELGRKRSIDQDACNKDFSCLDGFCPSFVTVEGGSLKKHIPDANVVNQAPSLLNLPEPALADASNTWNLVLTGVGGTGVVTTAAVMGMAAHIQGLGVSVLDMTGLAQKFGAVVSHVRFANKPADINAVRIPAGEANLLLGCDLVVSASDDTLAKVNDKLTYGIINDHEAITAEFTRNADAQFPAKSMKDTIADAVGADKTRFVNATRLAKALLGDAMATNMFMIGYAMQKGLMPISPAALDQAIELNGAAVEANKQAVLWGRRAAHDQLAVETIVNQLPGTPKPFQPLEDLGEIIADRVRRLTDYQDAAYAQQYQQLVQEVQQAEQEKCAGSTRLTKLVARNLYKVMAYKDEYEVARMMADPAFIDSVRQQFDGKFKLNFHLAPPLWSKVNRGTGRPIKREFGPWMMKAFRVLRHFKGLRGTQLDIFGYHPERREERALVKRYQTTLRDMLKQLSASNVTVAMQYAQLPSDIRGFGPVKMASLEKAKQQEQVLLEQFFGSPVKTFQPASQR</sequence>
<dbReference type="InterPro" id="IPR046667">
    <property type="entry name" value="DUF6537"/>
</dbReference>
<dbReference type="EC" id="1.2.7.8" evidence="8"/>
<dbReference type="CDD" id="cd02008">
    <property type="entry name" value="TPP_IOR_alpha"/>
    <property type="match status" value="1"/>
</dbReference>
<dbReference type="GO" id="GO:0045333">
    <property type="term" value="P:cellular respiration"/>
    <property type="evidence" value="ECO:0007669"/>
    <property type="project" value="UniProtKB-ARBA"/>
</dbReference>
<reference evidence="8 9" key="1">
    <citation type="submission" date="2017-07" db="EMBL/GenBank/DDBJ databases">
        <title>Annotated genome sequence of Bacterioplanes sanyensis isolated from Red Sea.</title>
        <authorList>
            <person name="Rehman Z.U."/>
        </authorList>
    </citation>
    <scope>NUCLEOTIDE SEQUENCE [LARGE SCALE GENOMIC DNA]</scope>
    <source>
        <strain evidence="8 9">NV9</strain>
    </source>
</reference>
<feature type="domain" description="4Fe-4S ferredoxin-type" evidence="7">
    <location>
        <begin position="625"/>
        <end position="656"/>
    </location>
</feature>
<organism evidence="8 9">
    <name type="scientific">Bacterioplanes sanyensis</name>
    <dbReference type="NCBI Taxonomy" id="1249553"/>
    <lineage>
        <taxon>Bacteria</taxon>
        <taxon>Pseudomonadati</taxon>
        <taxon>Pseudomonadota</taxon>
        <taxon>Gammaproteobacteria</taxon>
        <taxon>Oceanospirillales</taxon>
        <taxon>Oceanospirillaceae</taxon>
        <taxon>Bacterioplanes</taxon>
    </lineage>
</organism>
<keyword evidence="2" id="KW-0479">Metal-binding</keyword>
<dbReference type="NCBIfam" id="NF009588">
    <property type="entry name" value="PRK13029.1"/>
    <property type="match status" value="1"/>
</dbReference>
<evidence type="ECO:0000256" key="2">
    <source>
        <dbReference type="ARBA" id="ARBA00022485"/>
    </source>
</evidence>
<dbReference type="SUPFAM" id="SSF53323">
    <property type="entry name" value="Pyruvate-ferredoxin oxidoreductase, PFOR, domain III"/>
    <property type="match status" value="1"/>
</dbReference>
<evidence type="ECO:0000256" key="3">
    <source>
        <dbReference type="ARBA" id="ARBA00022982"/>
    </source>
</evidence>
<dbReference type="PANTHER" id="PTHR48084">
    <property type="entry name" value="2-OXOGLUTARATE OXIDOREDUCTASE SUBUNIT KORB-RELATED"/>
    <property type="match status" value="1"/>
</dbReference>
<dbReference type="InterPro" id="IPR002869">
    <property type="entry name" value="Pyrv_flavodox_OxRed_cen"/>
</dbReference>
<evidence type="ECO:0000256" key="1">
    <source>
        <dbReference type="ARBA" id="ARBA00022448"/>
    </source>
</evidence>
<dbReference type="Pfam" id="PF01558">
    <property type="entry name" value="POR"/>
    <property type="match status" value="1"/>
</dbReference>
<dbReference type="InterPro" id="IPR017896">
    <property type="entry name" value="4Fe4S_Fe-S-bd"/>
</dbReference>
<dbReference type="AlphaFoldDB" id="A0A222FIE0"/>
<evidence type="ECO:0000313" key="9">
    <source>
        <dbReference type="Proteomes" id="UP000202440"/>
    </source>
</evidence>
<dbReference type="InterPro" id="IPR029061">
    <property type="entry name" value="THDP-binding"/>
</dbReference>
<accession>A0A222FIE0</accession>
<keyword evidence="1" id="KW-0813">Transport</keyword>
<dbReference type="RefSeq" id="WP_094059991.1">
    <property type="nucleotide sequence ID" value="NZ_CP022530.1"/>
</dbReference>
<dbReference type="GO" id="GO:0044281">
    <property type="term" value="P:small molecule metabolic process"/>
    <property type="evidence" value="ECO:0007669"/>
    <property type="project" value="UniProtKB-ARBA"/>
</dbReference>
<keyword evidence="9" id="KW-1185">Reference proteome</keyword>
<evidence type="ECO:0000259" key="7">
    <source>
        <dbReference type="PROSITE" id="PS51379"/>
    </source>
</evidence>
<keyword evidence="6" id="KW-0411">Iron-sulfur</keyword>
<dbReference type="CDD" id="cd07034">
    <property type="entry name" value="TPP_PYR_PFOR_IOR-alpha_like"/>
    <property type="match status" value="1"/>
</dbReference>
<dbReference type="SUPFAM" id="SSF52922">
    <property type="entry name" value="TK C-terminal domain-like"/>
    <property type="match status" value="1"/>
</dbReference>
<dbReference type="GO" id="GO:0030976">
    <property type="term" value="F:thiamine pyrophosphate binding"/>
    <property type="evidence" value="ECO:0007669"/>
    <property type="project" value="InterPro"/>
</dbReference>
<evidence type="ECO:0000256" key="6">
    <source>
        <dbReference type="ARBA" id="ARBA00023014"/>
    </source>
</evidence>
<dbReference type="GO" id="GO:0051539">
    <property type="term" value="F:4 iron, 4 sulfur cluster binding"/>
    <property type="evidence" value="ECO:0007669"/>
    <property type="project" value="UniProtKB-KW"/>
</dbReference>
<keyword evidence="2" id="KW-0004">4Fe-4S</keyword>
<dbReference type="Proteomes" id="UP000202440">
    <property type="component" value="Chromosome"/>
</dbReference>
<dbReference type="NCBIfam" id="NF009589">
    <property type="entry name" value="PRK13030.1"/>
    <property type="match status" value="1"/>
</dbReference>
<protein>
    <submittedName>
        <fullName evidence="8">Indolepyruvate ferredoxin oxidoreductase</fullName>
        <ecNumber evidence="8">1.2.7.8</ecNumber>
    </submittedName>
</protein>
<dbReference type="Gene3D" id="3.40.50.970">
    <property type="match status" value="2"/>
</dbReference>
<dbReference type="Pfam" id="PF02775">
    <property type="entry name" value="TPP_enzyme_C"/>
    <property type="match status" value="1"/>
</dbReference>
<dbReference type="InterPro" id="IPR051457">
    <property type="entry name" value="2-oxoacid:Fd_oxidoreductase"/>
</dbReference>
<keyword evidence="8" id="KW-0670">Pyruvate</keyword>
<keyword evidence="5" id="KW-0408">Iron</keyword>
<dbReference type="PANTHER" id="PTHR48084:SF3">
    <property type="entry name" value="SUBUNIT OF PYRUVATE:FLAVODOXIN OXIDOREDUCTASE"/>
    <property type="match status" value="1"/>
</dbReference>
<dbReference type="InterPro" id="IPR002880">
    <property type="entry name" value="Pyrv_Fd/Flavodoxin_OxRdtase_N"/>
</dbReference>
<evidence type="ECO:0000313" key="8">
    <source>
        <dbReference type="EMBL" id="ASP38805.1"/>
    </source>
</evidence>
<keyword evidence="4 8" id="KW-0560">Oxidoreductase</keyword>
<dbReference type="Pfam" id="PF20169">
    <property type="entry name" value="DUF6537"/>
    <property type="match status" value="1"/>
</dbReference>
<dbReference type="SUPFAM" id="SSF52518">
    <property type="entry name" value="Thiamin diphosphate-binding fold (THDP-binding)"/>
    <property type="match status" value="2"/>
</dbReference>
<evidence type="ECO:0000256" key="5">
    <source>
        <dbReference type="ARBA" id="ARBA00023004"/>
    </source>
</evidence>
<proteinExistence type="predicted"/>
<dbReference type="Gene3D" id="3.40.920.10">
    <property type="entry name" value="Pyruvate-ferredoxin oxidoreductase, PFOR, domain III"/>
    <property type="match status" value="1"/>
</dbReference>
<dbReference type="InterPro" id="IPR019752">
    <property type="entry name" value="Pyrv/ketoisovalerate_OxRed_cat"/>
</dbReference>
<evidence type="ECO:0000256" key="4">
    <source>
        <dbReference type="ARBA" id="ARBA00023002"/>
    </source>
</evidence>
<dbReference type="InterPro" id="IPR011766">
    <property type="entry name" value="TPP_enzyme_TPP-bd"/>
</dbReference>
<gene>
    <name evidence="8" type="ORF">CHH28_08980</name>
</gene>
<dbReference type="OrthoDB" id="9803617at2"/>
<name>A0A222FIE0_9GAMM</name>
<dbReference type="PROSITE" id="PS51379">
    <property type="entry name" value="4FE4S_FER_2"/>
    <property type="match status" value="1"/>
</dbReference>
<dbReference type="InterPro" id="IPR009014">
    <property type="entry name" value="Transketo_C/PFOR_II"/>
</dbReference>
<dbReference type="GO" id="GO:0043805">
    <property type="term" value="F:indolepyruvate ferredoxin oxidoreductase activity"/>
    <property type="evidence" value="ECO:0007669"/>
    <property type="project" value="UniProtKB-EC"/>
</dbReference>